<keyword evidence="4" id="KW-0378">Hydrolase</keyword>
<dbReference type="GO" id="GO:0016787">
    <property type="term" value="F:hydrolase activity"/>
    <property type="evidence" value="ECO:0007669"/>
    <property type="project" value="UniProtKB-KW"/>
</dbReference>
<feature type="region of interest" description="Disordered" evidence="2">
    <location>
        <begin position="100"/>
        <end position="137"/>
    </location>
</feature>
<name>A0ABQ1I421_9ALTE</name>
<evidence type="ECO:0000259" key="3">
    <source>
        <dbReference type="PROSITE" id="PS00745"/>
    </source>
</evidence>
<dbReference type="Gene3D" id="3.30.160.20">
    <property type="match status" value="1"/>
</dbReference>
<dbReference type="PANTHER" id="PTHR47814">
    <property type="entry name" value="PEPTIDYL-TRNA HYDROLASE ARFB"/>
    <property type="match status" value="1"/>
</dbReference>
<evidence type="ECO:0000256" key="1">
    <source>
        <dbReference type="ARBA" id="ARBA00010835"/>
    </source>
</evidence>
<dbReference type="SUPFAM" id="SSF75620">
    <property type="entry name" value="Release factor"/>
    <property type="match status" value="1"/>
</dbReference>
<comment type="caution">
    <text evidence="4">The sequence shown here is derived from an EMBL/GenBank/DDBJ whole genome shotgun (WGS) entry which is preliminary data.</text>
</comment>
<evidence type="ECO:0000313" key="4">
    <source>
        <dbReference type="EMBL" id="GGB08057.1"/>
    </source>
</evidence>
<proteinExistence type="inferred from homology"/>
<dbReference type="NCBIfam" id="NF006718">
    <property type="entry name" value="PRK09256.1"/>
    <property type="match status" value="1"/>
</dbReference>
<dbReference type="Proteomes" id="UP000651977">
    <property type="component" value="Unassembled WGS sequence"/>
</dbReference>
<comment type="similarity">
    <text evidence="1">Belongs to the prokaryotic/mitochondrial release factor family.</text>
</comment>
<sequence>MLEISNQLRLAEWEIELSAIRAQGAGGQNVNKVASAVHLRFDIKRSSLPAFYKERLLKLNDQRISKEGVVIIKAQSHRTQERNKEDALLRLKELIMSATAVQKKRRPTKATYGSQRRRMDKKTQRGQTKQLRSKISY</sequence>
<feature type="domain" description="Prokaryotic-type class I peptide chain release factors" evidence="3">
    <location>
        <begin position="21"/>
        <end position="37"/>
    </location>
</feature>
<dbReference type="PROSITE" id="PS00745">
    <property type="entry name" value="RF_PROK_I"/>
    <property type="match status" value="1"/>
</dbReference>
<feature type="compositionally biased region" description="Polar residues" evidence="2">
    <location>
        <begin position="125"/>
        <end position="137"/>
    </location>
</feature>
<dbReference type="Pfam" id="PF00472">
    <property type="entry name" value="RF-1"/>
    <property type="match status" value="1"/>
</dbReference>
<protein>
    <submittedName>
        <fullName evidence="4">Aminoacyl-tRNA hydrolase</fullName>
    </submittedName>
</protein>
<evidence type="ECO:0000313" key="5">
    <source>
        <dbReference type="Proteomes" id="UP000651977"/>
    </source>
</evidence>
<dbReference type="EMBL" id="BMDY01000012">
    <property type="protein sequence ID" value="GGB08057.1"/>
    <property type="molecule type" value="Genomic_DNA"/>
</dbReference>
<reference evidence="5" key="1">
    <citation type="journal article" date="2019" name="Int. J. Syst. Evol. Microbiol.">
        <title>The Global Catalogue of Microorganisms (GCM) 10K type strain sequencing project: providing services to taxonomists for standard genome sequencing and annotation.</title>
        <authorList>
            <consortium name="The Broad Institute Genomics Platform"/>
            <consortium name="The Broad Institute Genome Sequencing Center for Infectious Disease"/>
            <person name="Wu L."/>
            <person name="Ma J."/>
        </authorList>
    </citation>
    <scope>NUCLEOTIDE SEQUENCE [LARGE SCALE GENOMIC DNA]</scope>
    <source>
        <strain evidence="5">CGMCC 1.10131</strain>
    </source>
</reference>
<gene>
    <name evidence="4" type="primary">yaeJ</name>
    <name evidence="4" type="ORF">GCM10007414_21810</name>
</gene>
<dbReference type="RefSeq" id="WP_055734165.1">
    <property type="nucleotide sequence ID" value="NZ_BMDY01000012.1"/>
</dbReference>
<keyword evidence="5" id="KW-1185">Reference proteome</keyword>
<dbReference type="InterPro" id="IPR045853">
    <property type="entry name" value="Pep_chain_release_fac_I_sf"/>
</dbReference>
<dbReference type="InterPro" id="IPR000352">
    <property type="entry name" value="Pep_chain_release_fac_I"/>
</dbReference>
<organism evidence="4 5">
    <name type="scientific">Agarivorans gilvus</name>
    <dbReference type="NCBI Taxonomy" id="680279"/>
    <lineage>
        <taxon>Bacteria</taxon>
        <taxon>Pseudomonadati</taxon>
        <taxon>Pseudomonadota</taxon>
        <taxon>Gammaproteobacteria</taxon>
        <taxon>Alteromonadales</taxon>
        <taxon>Alteromonadaceae</taxon>
        <taxon>Agarivorans</taxon>
    </lineage>
</organism>
<dbReference type="PANTHER" id="PTHR47814:SF1">
    <property type="entry name" value="PEPTIDYL-TRNA HYDROLASE ARFB"/>
    <property type="match status" value="1"/>
</dbReference>
<accession>A0ABQ1I421</accession>
<evidence type="ECO:0000256" key="2">
    <source>
        <dbReference type="SAM" id="MobiDB-lite"/>
    </source>
</evidence>